<dbReference type="EMBL" id="CM037022">
    <property type="protein sequence ID" value="KAH7667559.1"/>
    <property type="molecule type" value="Genomic_DNA"/>
</dbReference>
<reference evidence="2" key="1">
    <citation type="journal article" date="2022" name="Nat. Commun.">
        <title>Chromosome evolution and the genetic basis of agronomically important traits in greater yam.</title>
        <authorList>
            <person name="Bredeson J.V."/>
            <person name="Lyons J.B."/>
            <person name="Oniyinde I.O."/>
            <person name="Okereke N.R."/>
            <person name="Kolade O."/>
            <person name="Nnabue I."/>
            <person name="Nwadili C.O."/>
            <person name="Hribova E."/>
            <person name="Parker M."/>
            <person name="Nwogha J."/>
            <person name="Shu S."/>
            <person name="Carlson J."/>
            <person name="Kariba R."/>
            <person name="Muthemba S."/>
            <person name="Knop K."/>
            <person name="Barton G.J."/>
            <person name="Sherwood A.V."/>
            <person name="Lopez-Montes A."/>
            <person name="Asiedu R."/>
            <person name="Jamnadass R."/>
            <person name="Muchugi A."/>
            <person name="Goodstein D."/>
            <person name="Egesi C.N."/>
            <person name="Featherston J."/>
            <person name="Asfaw A."/>
            <person name="Simpson G.G."/>
            <person name="Dolezel J."/>
            <person name="Hendre P.S."/>
            <person name="Van Deynze A."/>
            <person name="Kumar P.L."/>
            <person name="Obidiegwu J.E."/>
            <person name="Bhattacharjee R."/>
            <person name="Rokhsar D.S."/>
        </authorList>
    </citation>
    <scope>NUCLEOTIDE SEQUENCE [LARGE SCALE GENOMIC DNA]</scope>
    <source>
        <strain evidence="2">cv. TDa95/00328</strain>
    </source>
</reference>
<keyword evidence="2" id="KW-1185">Reference proteome</keyword>
<gene>
    <name evidence="1" type="ORF">IHE45_12G067500</name>
</gene>
<evidence type="ECO:0000313" key="2">
    <source>
        <dbReference type="Proteomes" id="UP000827976"/>
    </source>
</evidence>
<protein>
    <submittedName>
        <fullName evidence="1">Leucine-rich repeat (LRR) protein associated with apoptosis in muscle tissue protein</fullName>
    </submittedName>
</protein>
<organism evidence="1 2">
    <name type="scientific">Dioscorea alata</name>
    <name type="common">Purple yam</name>
    <dbReference type="NCBI Taxonomy" id="55571"/>
    <lineage>
        <taxon>Eukaryota</taxon>
        <taxon>Viridiplantae</taxon>
        <taxon>Streptophyta</taxon>
        <taxon>Embryophyta</taxon>
        <taxon>Tracheophyta</taxon>
        <taxon>Spermatophyta</taxon>
        <taxon>Magnoliopsida</taxon>
        <taxon>Liliopsida</taxon>
        <taxon>Dioscoreales</taxon>
        <taxon>Dioscoreaceae</taxon>
        <taxon>Dioscorea</taxon>
    </lineage>
</organism>
<comment type="caution">
    <text evidence="1">The sequence shown here is derived from an EMBL/GenBank/DDBJ whole genome shotgun (WGS) entry which is preliminary data.</text>
</comment>
<dbReference type="Proteomes" id="UP000827976">
    <property type="component" value="Chromosome 12"/>
</dbReference>
<evidence type="ECO:0000313" key="1">
    <source>
        <dbReference type="EMBL" id="KAH7667559.1"/>
    </source>
</evidence>
<proteinExistence type="predicted"/>
<name>A0ACB7V2S3_DIOAL</name>
<accession>A0ACB7V2S3</accession>
<sequence length="397" mass="43437">MEDESSDAGVHGDAGDDKPPVITVRVKFHGRTIPVSISLESTVRDLKSSLQPLTNVLPRGQKLIFEGKILNDASSLQSSKVTEGSKMMMIASQGLHQGDGPITNDPSSKSSNLSNNVRLLKSKAEVQKNNLGSAREMKTTLTKNQSDHWRINGVVALSECQLKVLPEEVWNCGDKIRVLDASNNFIQEAPAKIGLLKSLYKLILNANEILDKGISWEGLSSLKSLTFLSLNQNHVTTLPSALGSLTSLQQLHLANNKLANLPPELGLLNQLEILNVRNNRISSVPSSIGNCSSLIEIDLSSNLLVELPETVGNLTKLKALHLSNNGLKSLPPLMFKMCTQLSTLDLHGTEVTNDVLRQVEGWEAFDERRRAKHQKQLDFRVGSSGSFDEGADDDERK</sequence>